<feature type="domain" description="Cytochrome b561 bacterial/Ni-hydrogenase" evidence="7">
    <location>
        <begin position="3"/>
        <end position="170"/>
    </location>
</feature>
<feature type="transmembrane region" description="Helical" evidence="6">
    <location>
        <begin position="32"/>
        <end position="53"/>
    </location>
</feature>
<dbReference type="Proteomes" id="UP000826722">
    <property type="component" value="Chromosome"/>
</dbReference>
<dbReference type="KEGG" id="mpau:ZMTM_22920"/>
<keyword evidence="5 6" id="KW-0472">Membrane</keyword>
<feature type="transmembrane region" description="Helical" evidence="6">
    <location>
        <begin position="99"/>
        <end position="118"/>
    </location>
</feature>
<keyword evidence="3 6" id="KW-0812">Transmembrane</keyword>
<accession>A0A8D5G4Y5</accession>
<gene>
    <name evidence="8" type="ORF">ZMTM_22920</name>
</gene>
<evidence type="ECO:0000313" key="9">
    <source>
        <dbReference type="Proteomes" id="UP000826722"/>
    </source>
</evidence>
<name>A0A8D5G4Y5_9PROT</name>
<evidence type="ECO:0000256" key="6">
    <source>
        <dbReference type="SAM" id="Phobius"/>
    </source>
</evidence>
<proteinExistence type="predicted"/>
<dbReference type="Gene3D" id="1.20.950.20">
    <property type="entry name" value="Transmembrane di-heme cytochromes, Chain C"/>
    <property type="match status" value="1"/>
</dbReference>
<sequence length="182" mass="20529">MVTSGWRIYNASPIFEFKFPKMLTIGGWLGGALQWHFAAMWLLAINGLIYLLVNIISGRMWSKFLPIRPKQLLADFRDALMLKLDHSNLQNYNAVQKSAYLSAMLFIIVTVLSGLAIWKSVQFPLLRELMGGYDNARIVHFFAMSLIVAFVFVHVVMVTLVPETLVAMIGSFKRNKTAGAKS</sequence>
<dbReference type="Pfam" id="PF01292">
    <property type="entry name" value="Ni_hydr_CYTB"/>
    <property type="match status" value="1"/>
</dbReference>
<dbReference type="GO" id="GO:0020037">
    <property type="term" value="F:heme binding"/>
    <property type="evidence" value="ECO:0007669"/>
    <property type="project" value="TreeGrafter"/>
</dbReference>
<keyword evidence="2" id="KW-1003">Cell membrane</keyword>
<comment type="subcellular location">
    <subcellularLocation>
        <location evidence="1">Cell membrane</location>
        <topology evidence="1">Multi-pass membrane protein</topology>
    </subcellularLocation>
</comment>
<evidence type="ECO:0000259" key="7">
    <source>
        <dbReference type="Pfam" id="PF01292"/>
    </source>
</evidence>
<keyword evidence="9" id="KW-1185">Reference proteome</keyword>
<evidence type="ECO:0000256" key="2">
    <source>
        <dbReference type="ARBA" id="ARBA00022475"/>
    </source>
</evidence>
<evidence type="ECO:0000313" key="8">
    <source>
        <dbReference type="EMBL" id="BCM26033.1"/>
    </source>
</evidence>
<evidence type="ECO:0000256" key="1">
    <source>
        <dbReference type="ARBA" id="ARBA00004651"/>
    </source>
</evidence>
<dbReference type="PANTHER" id="PTHR30485">
    <property type="entry name" value="NI/FE-HYDROGENASE 1 B-TYPE CYTOCHROME SUBUNIT"/>
    <property type="match status" value="1"/>
</dbReference>
<reference evidence="8" key="1">
    <citation type="journal article" date="2021" name="Arch. Microbiol.">
        <title>Methyloradius palustris gen. nov., sp. nov., a methanol-oxidizing bacterium isolated from snow.</title>
        <authorList>
            <person name="Miyadera T."/>
            <person name="Kojima H."/>
            <person name="Fukui M."/>
        </authorList>
    </citation>
    <scope>NUCLEOTIDE SEQUENCE</scope>
    <source>
        <strain evidence="8">Zm11</strain>
    </source>
</reference>
<dbReference type="InterPro" id="IPR011577">
    <property type="entry name" value="Cyt_b561_bac/Ni-Hgenase"/>
</dbReference>
<evidence type="ECO:0000256" key="4">
    <source>
        <dbReference type="ARBA" id="ARBA00022989"/>
    </source>
</evidence>
<dbReference type="InterPro" id="IPR051542">
    <property type="entry name" value="Hydrogenase_cytochrome"/>
</dbReference>
<dbReference type="GO" id="GO:0022904">
    <property type="term" value="P:respiratory electron transport chain"/>
    <property type="evidence" value="ECO:0007669"/>
    <property type="project" value="InterPro"/>
</dbReference>
<dbReference type="GO" id="GO:0009055">
    <property type="term" value="F:electron transfer activity"/>
    <property type="evidence" value="ECO:0007669"/>
    <property type="project" value="InterPro"/>
</dbReference>
<evidence type="ECO:0000256" key="5">
    <source>
        <dbReference type="ARBA" id="ARBA00023136"/>
    </source>
</evidence>
<evidence type="ECO:0000256" key="3">
    <source>
        <dbReference type="ARBA" id="ARBA00022692"/>
    </source>
</evidence>
<dbReference type="EMBL" id="AP024110">
    <property type="protein sequence ID" value="BCM26033.1"/>
    <property type="molecule type" value="Genomic_DNA"/>
</dbReference>
<dbReference type="InterPro" id="IPR016174">
    <property type="entry name" value="Di-haem_cyt_TM"/>
</dbReference>
<feature type="transmembrane region" description="Helical" evidence="6">
    <location>
        <begin position="138"/>
        <end position="161"/>
    </location>
</feature>
<dbReference type="PANTHER" id="PTHR30485:SF1">
    <property type="entry name" value="CYTOCHROME YDHU-RELATED"/>
    <property type="match status" value="1"/>
</dbReference>
<dbReference type="SUPFAM" id="SSF81342">
    <property type="entry name" value="Transmembrane di-heme cytochromes"/>
    <property type="match status" value="1"/>
</dbReference>
<protein>
    <recommendedName>
        <fullName evidence="7">Cytochrome b561 bacterial/Ni-hydrogenase domain-containing protein</fullName>
    </recommendedName>
</protein>
<dbReference type="AlphaFoldDB" id="A0A8D5G4Y5"/>
<keyword evidence="4 6" id="KW-1133">Transmembrane helix</keyword>
<dbReference type="GO" id="GO:0005886">
    <property type="term" value="C:plasma membrane"/>
    <property type="evidence" value="ECO:0007669"/>
    <property type="project" value="UniProtKB-SubCell"/>
</dbReference>
<organism evidence="8 9">
    <name type="scientific">Methyloradius palustris</name>
    <dbReference type="NCBI Taxonomy" id="2778876"/>
    <lineage>
        <taxon>Bacteria</taxon>
        <taxon>Pseudomonadati</taxon>
        <taxon>Pseudomonadota</taxon>
        <taxon>Betaproteobacteria</taxon>
        <taxon>Nitrosomonadales</taxon>
        <taxon>Methylophilaceae</taxon>
        <taxon>Methyloradius</taxon>
    </lineage>
</organism>